<evidence type="ECO:0000256" key="2">
    <source>
        <dbReference type="ARBA" id="ARBA00023163"/>
    </source>
</evidence>
<gene>
    <name evidence="6" type="ORF">IM697_02095</name>
</gene>
<dbReference type="AlphaFoldDB" id="A0A7M2SNL4"/>
<dbReference type="Gene3D" id="1.10.10.1320">
    <property type="entry name" value="Anti-sigma factor, zinc-finger domain"/>
    <property type="match status" value="1"/>
</dbReference>
<feature type="transmembrane region" description="Helical" evidence="4">
    <location>
        <begin position="137"/>
        <end position="157"/>
    </location>
</feature>
<keyword evidence="4" id="KW-0812">Transmembrane</keyword>
<feature type="compositionally biased region" description="Basic and acidic residues" evidence="3">
    <location>
        <begin position="1"/>
        <end position="24"/>
    </location>
</feature>
<evidence type="ECO:0000313" key="7">
    <source>
        <dbReference type="Proteomes" id="UP000594205"/>
    </source>
</evidence>
<proteinExistence type="predicted"/>
<keyword evidence="1" id="KW-0805">Transcription regulation</keyword>
<feature type="transmembrane region" description="Helical" evidence="4">
    <location>
        <begin position="111"/>
        <end position="131"/>
    </location>
</feature>
<feature type="transmembrane region" description="Helical" evidence="4">
    <location>
        <begin position="261"/>
        <end position="281"/>
    </location>
</feature>
<dbReference type="EMBL" id="CP063373">
    <property type="protein sequence ID" value="QOV37275.1"/>
    <property type="molecule type" value="Genomic_DNA"/>
</dbReference>
<dbReference type="Pfam" id="PF13490">
    <property type="entry name" value="zf-HC2"/>
    <property type="match status" value="1"/>
</dbReference>
<dbReference type="KEGG" id="sfeu:IM697_02095"/>
<organism evidence="6 7">
    <name type="scientific">Streptomyces ferrugineus</name>
    <dbReference type="NCBI Taxonomy" id="1413221"/>
    <lineage>
        <taxon>Bacteria</taxon>
        <taxon>Bacillati</taxon>
        <taxon>Actinomycetota</taxon>
        <taxon>Actinomycetes</taxon>
        <taxon>Kitasatosporales</taxon>
        <taxon>Streptomycetaceae</taxon>
        <taxon>Streptomyces</taxon>
    </lineage>
</organism>
<reference evidence="6 7" key="1">
    <citation type="submission" date="2020-10" db="EMBL/GenBank/DDBJ databases">
        <title>Streptomyces ferrugineus complate genome analysis.</title>
        <authorList>
            <person name="Anwar N."/>
        </authorList>
    </citation>
    <scope>NUCLEOTIDE SEQUENCE [LARGE SCALE GENOMIC DNA]</scope>
    <source>
        <strain evidence="6 7">CCTCC AA2014009</strain>
    </source>
</reference>
<keyword evidence="4" id="KW-1133">Transmembrane helix</keyword>
<feature type="transmembrane region" description="Helical" evidence="4">
    <location>
        <begin position="205"/>
        <end position="225"/>
    </location>
</feature>
<dbReference type="InterPro" id="IPR041916">
    <property type="entry name" value="Anti_sigma_zinc_sf"/>
</dbReference>
<keyword evidence="7" id="KW-1185">Reference proteome</keyword>
<dbReference type="RefSeq" id="WP_194044153.1">
    <property type="nucleotide sequence ID" value="NZ_CP063373.1"/>
</dbReference>
<evidence type="ECO:0000259" key="5">
    <source>
        <dbReference type="Pfam" id="PF13490"/>
    </source>
</evidence>
<evidence type="ECO:0000313" key="6">
    <source>
        <dbReference type="EMBL" id="QOV37275.1"/>
    </source>
</evidence>
<name>A0A7M2SNL4_9ACTN</name>
<evidence type="ECO:0000256" key="3">
    <source>
        <dbReference type="SAM" id="MobiDB-lite"/>
    </source>
</evidence>
<dbReference type="Proteomes" id="UP000594205">
    <property type="component" value="Chromosome"/>
</dbReference>
<dbReference type="InterPro" id="IPR027383">
    <property type="entry name" value="Znf_put"/>
</dbReference>
<keyword evidence="2" id="KW-0804">Transcription</keyword>
<evidence type="ECO:0000256" key="1">
    <source>
        <dbReference type="ARBA" id="ARBA00023015"/>
    </source>
</evidence>
<accession>A0A7M2SNL4</accession>
<feature type="region of interest" description="Disordered" evidence="3">
    <location>
        <begin position="1"/>
        <end position="29"/>
    </location>
</feature>
<protein>
    <submittedName>
        <fullName evidence="6">Zf-HC2 domain-containing protein</fullName>
    </submittedName>
</protein>
<feature type="transmembrane region" description="Helical" evidence="4">
    <location>
        <begin position="178"/>
        <end position="199"/>
    </location>
</feature>
<feature type="transmembrane region" description="Helical" evidence="4">
    <location>
        <begin position="232"/>
        <end position="249"/>
    </location>
</feature>
<evidence type="ECO:0000256" key="4">
    <source>
        <dbReference type="SAM" id="Phobius"/>
    </source>
</evidence>
<sequence>MTQRRPPRESTDHRSDPGTDHHTPDALLGDYARGETAPHALRAVEAHLDRCPLCRSRLSGHTDQRILDHGWQRLDVAIDAPVPGGAERLLLRFGVPDHVARLVAATPVLRASWVGAAALTLLLAALIARLAEPAGTPVLFLGLAPLLPVAGVAVSYGRRWDPAHEMGLVTPLRAFRLVLLRTAVVLGTCIAVTCAAGLALPGLGLATFGWLLPGCALTAVSLALAARMDSTTAAGVTGAGWLAALIATHDSHAVFSTTGQTASAAVLAVACVAVLLSRTAFDRPVQRRPIHRQGTAR</sequence>
<keyword evidence="4" id="KW-0472">Membrane</keyword>
<feature type="domain" description="Putative zinc-finger" evidence="5">
    <location>
        <begin position="26"/>
        <end position="55"/>
    </location>
</feature>